<keyword evidence="10" id="KW-0732">Signal</keyword>
<evidence type="ECO:0000256" key="15">
    <source>
        <dbReference type="ARBA" id="ARBA00023242"/>
    </source>
</evidence>
<evidence type="ECO:0000256" key="8">
    <source>
        <dbReference type="ARBA" id="ARBA00022473"/>
    </source>
</evidence>
<evidence type="ECO:0000313" key="19">
    <source>
        <dbReference type="Proteomes" id="UP001178508"/>
    </source>
</evidence>
<evidence type="ECO:0000256" key="1">
    <source>
        <dbReference type="ARBA" id="ARBA00003783"/>
    </source>
</evidence>
<gene>
    <name evidence="18" type="ORF">XNOV1_A033510</name>
</gene>
<organism evidence="18 19">
    <name type="scientific">Xyrichtys novacula</name>
    <name type="common">Pearly razorfish</name>
    <name type="synonym">Hemipteronotus novacula</name>
    <dbReference type="NCBI Taxonomy" id="13765"/>
    <lineage>
        <taxon>Eukaryota</taxon>
        <taxon>Metazoa</taxon>
        <taxon>Chordata</taxon>
        <taxon>Craniata</taxon>
        <taxon>Vertebrata</taxon>
        <taxon>Euteleostomi</taxon>
        <taxon>Actinopterygii</taxon>
        <taxon>Neopterygii</taxon>
        <taxon>Teleostei</taxon>
        <taxon>Neoteleostei</taxon>
        <taxon>Acanthomorphata</taxon>
        <taxon>Eupercaria</taxon>
        <taxon>Labriformes</taxon>
        <taxon>Labridae</taxon>
        <taxon>Xyrichtys</taxon>
    </lineage>
</organism>
<dbReference type="Proteomes" id="UP001178508">
    <property type="component" value="Chromosome 22"/>
</dbReference>
<keyword evidence="8" id="KW-0217">Developmental protein</keyword>
<comment type="function">
    <text evidence="1">Plays an essential role in mitochondrial ribosome biogenesis. As a component of a functional protein-RNA module, consisting of RCC1L, NGRN, RPUSD3, RPUSD4, TRUB2, FASTKD2 and 16S mitochondrial ribosomal RNA (16S mt-rRNA), controls 16S mt-rRNA abundance and is required for intra-mitochondrial translation of core subunits of the oxidative phosphorylation system.</text>
</comment>
<keyword evidence="13" id="KW-0472">Membrane</keyword>
<keyword evidence="19" id="KW-1185">Reference proteome</keyword>
<dbReference type="Pfam" id="PF06413">
    <property type="entry name" value="Neugrin"/>
    <property type="match status" value="1"/>
</dbReference>
<evidence type="ECO:0000313" key="18">
    <source>
        <dbReference type="EMBL" id="CAJ1085346.1"/>
    </source>
</evidence>
<dbReference type="AlphaFoldDB" id="A0AAV1HIM5"/>
<comment type="subcellular location">
    <subcellularLocation>
        <location evidence="3">Mitochondrion membrane</location>
    </subcellularLocation>
    <subcellularLocation>
        <location evidence="2">Nucleus</location>
    </subcellularLocation>
    <subcellularLocation>
        <location evidence="4">Secreted</location>
    </subcellularLocation>
</comment>
<reference evidence="18" key="1">
    <citation type="submission" date="2023-08" db="EMBL/GenBank/DDBJ databases">
        <authorList>
            <person name="Alioto T."/>
            <person name="Alioto T."/>
            <person name="Gomez Garrido J."/>
        </authorList>
    </citation>
    <scope>NUCLEOTIDE SEQUENCE</scope>
</reference>
<comment type="subunit">
    <text evidence="6">Forms a regulatory protein-RNA complex, consisting of RCC1L, NGRN, RPUSD3, RPUSD4, TRUB2, FASTKD2 and 16S mt-rRNA. Interacts with 16S mt-rRNA; this interaction is direct.</text>
</comment>
<dbReference type="GO" id="GO:0030154">
    <property type="term" value="P:cell differentiation"/>
    <property type="evidence" value="ECO:0007669"/>
    <property type="project" value="UniProtKB-KW"/>
</dbReference>
<accession>A0AAV1HIM5</accession>
<evidence type="ECO:0000256" key="2">
    <source>
        <dbReference type="ARBA" id="ARBA00004123"/>
    </source>
</evidence>
<evidence type="ECO:0000256" key="5">
    <source>
        <dbReference type="ARBA" id="ARBA00008082"/>
    </source>
</evidence>
<evidence type="ECO:0000256" key="3">
    <source>
        <dbReference type="ARBA" id="ARBA00004325"/>
    </source>
</evidence>
<proteinExistence type="inferred from homology"/>
<evidence type="ECO:0000256" key="10">
    <source>
        <dbReference type="ARBA" id="ARBA00022729"/>
    </source>
</evidence>
<evidence type="ECO:0000256" key="16">
    <source>
        <dbReference type="ARBA" id="ARBA00029657"/>
    </source>
</evidence>
<evidence type="ECO:0000256" key="4">
    <source>
        <dbReference type="ARBA" id="ARBA00004613"/>
    </source>
</evidence>
<comment type="similarity">
    <text evidence="5">Belongs to the neugrin family.</text>
</comment>
<evidence type="ECO:0000256" key="13">
    <source>
        <dbReference type="ARBA" id="ARBA00023136"/>
    </source>
</evidence>
<keyword evidence="12" id="KW-0496">Mitochondrion</keyword>
<evidence type="ECO:0000256" key="11">
    <source>
        <dbReference type="ARBA" id="ARBA00022782"/>
    </source>
</evidence>
<keyword evidence="14" id="KW-0325">Glycoprotein</keyword>
<sequence length="303" mass="34151">MMARPFQLLSILSRLRAPSFSGSGCQFASSKASKAWQSIGHKHDRRDKPSNRASRYSSEMPDEEEFGLEDVEDKLQALTDEERRKQKAVKYQILERKMTPPGAPERTLTWEAMDQIRYLKQEQPEEWTVKRLAEGFSVSPDVIRRVLKSKFVPSPERKSKQDAKIMASLRPKALPTVAGTGTDRLKLPGNRTPAMLPSGTGEDAALSVSNRTALIQSKISEDKMLIPASSVSTQLKADTDKETQVTISMTNLTEEEEEDEESWDGQVFTEEELEQFISMAKPSPVVQVGMEFFDAEGNFLYRI</sequence>
<dbReference type="GO" id="GO:0005634">
    <property type="term" value="C:nucleus"/>
    <property type="evidence" value="ECO:0007669"/>
    <property type="project" value="UniProtKB-SubCell"/>
</dbReference>
<evidence type="ECO:0000256" key="7">
    <source>
        <dbReference type="ARBA" id="ARBA00016593"/>
    </source>
</evidence>
<keyword evidence="9" id="KW-0964">Secreted</keyword>
<dbReference type="InterPro" id="IPR010487">
    <property type="entry name" value="NGRN/Rrg9"/>
</dbReference>
<dbReference type="PANTHER" id="PTHR13475">
    <property type="entry name" value="NEUGRIN"/>
    <property type="match status" value="1"/>
</dbReference>
<dbReference type="PANTHER" id="PTHR13475:SF4">
    <property type="entry name" value="NEUGRIN"/>
    <property type="match status" value="1"/>
</dbReference>
<dbReference type="GO" id="GO:0031966">
    <property type="term" value="C:mitochondrial membrane"/>
    <property type="evidence" value="ECO:0007669"/>
    <property type="project" value="UniProtKB-SubCell"/>
</dbReference>
<dbReference type="GO" id="GO:0005576">
    <property type="term" value="C:extracellular region"/>
    <property type="evidence" value="ECO:0007669"/>
    <property type="project" value="UniProtKB-SubCell"/>
</dbReference>
<evidence type="ECO:0000256" key="17">
    <source>
        <dbReference type="SAM" id="MobiDB-lite"/>
    </source>
</evidence>
<evidence type="ECO:0000256" key="9">
    <source>
        <dbReference type="ARBA" id="ARBA00022525"/>
    </source>
</evidence>
<evidence type="ECO:0000256" key="14">
    <source>
        <dbReference type="ARBA" id="ARBA00023180"/>
    </source>
</evidence>
<dbReference type="EMBL" id="OY660885">
    <property type="protein sequence ID" value="CAJ1085346.1"/>
    <property type="molecule type" value="Genomic_DNA"/>
</dbReference>
<evidence type="ECO:0000256" key="6">
    <source>
        <dbReference type="ARBA" id="ARBA00011308"/>
    </source>
</evidence>
<protein>
    <recommendedName>
        <fullName evidence="7">Neugrin</fullName>
    </recommendedName>
    <alternativeName>
        <fullName evidence="16">Neurite outgrowth-associated protein</fullName>
    </alternativeName>
</protein>
<evidence type="ECO:0000256" key="12">
    <source>
        <dbReference type="ARBA" id="ARBA00023128"/>
    </source>
</evidence>
<keyword evidence="15" id="KW-0539">Nucleus</keyword>
<name>A0AAV1HIM5_XYRNO</name>
<keyword evidence="11" id="KW-0221">Differentiation</keyword>
<feature type="region of interest" description="Disordered" evidence="17">
    <location>
        <begin position="36"/>
        <end position="68"/>
    </location>
</feature>